<sequence>MTSSAKSLRSFTQALCVLNFERTSETWTKVSPTPIDDGRAWRKYGQKEILNAKYPRFLLNPKENIYPRRAILGSLTEKIRVADQPNKFKV</sequence>
<evidence type="ECO:0000256" key="2">
    <source>
        <dbReference type="ARBA" id="ARBA00023015"/>
    </source>
</evidence>
<dbReference type="InterPro" id="IPR036576">
    <property type="entry name" value="WRKY_dom_sf"/>
</dbReference>
<feature type="domain" description="WRKY" evidence="6">
    <location>
        <begin position="30"/>
        <end position="56"/>
    </location>
</feature>
<dbReference type="InterPro" id="IPR003657">
    <property type="entry name" value="WRKY_dom"/>
</dbReference>
<organism evidence="7 8">
    <name type="scientific">Tetracentron sinense</name>
    <name type="common">Spur-leaf</name>
    <dbReference type="NCBI Taxonomy" id="13715"/>
    <lineage>
        <taxon>Eukaryota</taxon>
        <taxon>Viridiplantae</taxon>
        <taxon>Streptophyta</taxon>
        <taxon>Embryophyta</taxon>
        <taxon>Tracheophyta</taxon>
        <taxon>Spermatophyta</taxon>
        <taxon>Magnoliopsida</taxon>
        <taxon>Trochodendrales</taxon>
        <taxon>Trochodendraceae</taxon>
        <taxon>Tetracentron</taxon>
    </lineage>
</organism>
<dbReference type="Proteomes" id="UP000655225">
    <property type="component" value="Unassembled WGS sequence"/>
</dbReference>
<evidence type="ECO:0000256" key="4">
    <source>
        <dbReference type="ARBA" id="ARBA00023163"/>
    </source>
</evidence>
<protein>
    <recommendedName>
        <fullName evidence="6">WRKY domain-containing protein</fullName>
    </recommendedName>
</protein>
<evidence type="ECO:0000259" key="6">
    <source>
        <dbReference type="PROSITE" id="PS50811"/>
    </source>
</evidence>
<dbReference type="Gene3D" id="2.20.25.80">
    <property type="entry name" value="WRKY domain"/>
    <property type="match status" value="1"/>
</dbReference>
<evidence type="ECO:0000256" key="1">
    <source>
        <dbReference type="ARBA" id="ARBA00004123"/>
    </source>
</evidence>
<dbReference type="AlphaFoldDB" id="A0A835DB23"/>
<dbReference type="SMART" id="SM00774">
    <property type="entry name" value="WRKY"/>
    <property type="match status" value="1"/>
</dbReference>
<name>A0A835DB23_TETSI</name>
<dbReference type="PROSITE" id="PS50811">
    <property type="entry name" value="WRKY"/>
    <property type="match status" value="1"/>
</dbReference>
<dbReference type="EMBL" id="JABCRI010000012">
    <property type="protein sequence ID" value="KAF8397048.1"/>
    <property type="molecule type" value="Genomic_DNA"/>
</dbReference>
<dbReference type="SUPFAM" id="SSF118290">
    <property type="entry name" value="WRKY DNA-binding domain"/>
    <property type="match status" value="1"/>
</dbReference>
<keyword evidence="3" id="KW-0238">DNA-binding</keyword>
<dbReference type="GO" id="GO:0003700">
    <property type="term" value="F:DNA-binding transcription factor activity"/>
    <property type="evidence" value="ECO:0007669"/>
    <property type="project" value="InterPro"/>
</dbReference>
<accession>A0A835DB23</accession>
<gene>
    <name evidence="7" type="ORF">HHK36_018686</name>
</gene>
<keyword evidence="8" id="KW-1185">Reference proteome</keyword>
<keyword evidence="4" id="KW-0804">Transcription</keyword>
<keyword evidence="2" id="KW-0805">Transcription regulation</keyword>
<evidence type="ECO:0000256" key="5">
    <source>
        <dbReference type="ARBA" id="ARBA00023242"/>
    </source>
</evidence>
<dbReference type="OrthoDB" id="2021064at2759"/>
<dbReference type="Pfam" id="PF03106">
    <property type="entry name" value="WRKY"/>
    <property type="match status" value="1"/>
</dbReference>
<dbReference type="GO" id="GO:0043565">
    <property type="term" value="F:sequence-specific DNA binding"/>
    <property type="evidence" value="ECO:0007669"/>
    <property type="project" value="InterPro"/>
</dbReference>
<proteinExistence type="predicted"/>
<keyword evidence="5" id="KW-0539">Nucleus</keyword>
<comment type="caution">
    <text evidence="7">The sequence shown here is derived from an EMBL/GenBank/DDBJ whole genome shotgun (WGS) entry which is preliminary data.</text>
</comment>
<comment type="subcellular location">
    <subcellularLocation>
        <location evidence="1">Nucleus</location>
    </subcellularLocation>
</comment>
<evidence type="ECO:0000256" key="3">
    <source>
        <dbReference type="ARBA" id="ARBA00023125"/>
    </source>
</evidence>
<reference evidence="7 8" key="1">
    <citation type="submission" date="2020-04" db="EMBL/GenBank/DDBJ databases">
        <title>Plant Genome Project.</title>
        <authorList>
            <person name="Zhang R.-G."/>
        </authorList>
    </citation>
    <scope>NUCLEOTIDE SEQUENCE [LARGE SCALE GENOMIC DNA]</scope>
    <source>
        <strain evidence="7">YNK0</strain>
        <tissue evidence="7">Leaf</tissue>
    </source>
</reference>
<evidence type="ECO:0000313" key="8">
    <source>
        <dbReference type="Proteomes" id="UP000655225"/>
    </source>
</evidence>
<evidence type="ECO:0000313" key="7">
    <source>
        <dbReference type="EMBL" id="KAF8397048.1"/>
    </source>
</evidence>
<dbReference type="GO" id="GO:0005634">
    <property type="term" value="C:nucleus"/>
    <property type="evidence" value="ECO:0007669"/>
    <property type="project" value="UniProtKB-SubCell"/>
</dbReference>